<evidence type="ECO:0000313" key="9">
    <source>
        <dbReference type="EMBL" id="GAP39323.1"/>
    </source>
</evidence>
<protein>
    <recommendedName>
        <fullName evidence="6">RNA polymerase sigma factor</fullName>
    </recommendedName>
</protein>
<dbReference type="Pfam" id="PF04542">
    <property type="entry name" value="Sigma70_r2"/>
    <property type="match status" value="1"/>
</dbReference>
<dbReference type="GO" id="GO:0003677">
    <property type="term" value="F:DNA binding"/>
    <property type="evidence" value="ECO:0007669"/>
    <property type="project" value="UniProtKB-KW"/>
</dbReference>
<keyword evidence="3 6" id="KW-0731">Sigma factor</keyword>
<feature type="domain" description="RNA polymerase sigma-70 region 2" evidence="7">
    <location>
        <begin position="24"/>
        <end position="89"/>
    </location>
</feature>
<keyword evidence="10" id="KW-1185">Reference proteome</keyword>
<dbReference type="RefSeq" id="WP_062277406.1">
    <property type="nucleotide sequence ID" value="NZ_DF968179.1"/>
</dbReference>
<dbReference type="InterPro" id="IPR013249">
    <property type="entry name" value="RNA_pol_sigma70_r4_t2"/>
</dbReference>
<proteinExistence type="inferred from homology"/>
<dbReference type="NCBIfam" id="TIGR02937">
    <property type="entry name" value="sigma70-ECF"/>
    <property type="match status" value="1"/>
</dbReference>
<dbReference type="Gene3D" id="1.10.10.10">
    <property type="entry name" value="Winged helix-like DNA-binding domain superfamily/Winged helix DNA-binding domain"/>
    <property type="match status" value="1"/>
</dbReference>
<keyword evidence="2 6" id="KW-0805">Transcription regulation</keyword>
<keyword evidence="4 6" id="KW-0238">DNA-binding</keyword>
<dbReference type="GO" id="GO:0016987">
    <property type="term" value="F:sigma factor activity"/>
    <property type="evidence" value="ECO:0007669"/>
    <property type="project" value="UniProtKB-KW"/>
</dbReference>
<dbReference type="Gene3D" id="1.10.1740.10">
    <property type="match status" value="1"/>
</dbReference>
<evidence type="ECO:0000256" key="3">
    <source>
        <dbReference type="ARBA" id="ARBA00023082"/>
    </source>
</evidence>
<evidence type="ECO:0000256" key="2">
    <source>
        <dbReference type="ARBA" id="ARBA00023015"/>
    </source>
</evidence>
<gene>
    <name evidence="9" type="ORF">ATC1_11251</name>
</gene>
<dbReference type="InterPro" id="IPR013324">
    <property type="entry name" value="RNA_pol_sigma_r3/r4-like"/>
</dbReference>
<dbReference type="InterPro" id="IPR014284">
    <property type="entry name" value="RNA_pol_sigma-70_dom"/>
</dbReference>
<dbReference type="GO" id="GO:0006950">
    <property type="term" value="P:response to stress"/>
    <property type="evidence" value="ECO:0007669"/>
    <property type="project" value="UniProtKB-ARBA"/>
</dbReference>
<dbReference type="SUPFAM" id="SSF88946">
    <property type="entry name" value="Sigma2 domain of RNA polymerase sigma factors"/>
    <property type="match status" value="1"/>
</dbReference>
<dbReference type="PANTHER" id="PTHR43133">
    <property type="entry name" value="RNA POLYMERASE ECF-TYPE SIGMA FACTO"/>
    <property type="match status" value="1"/>
</dbReference>
<dbReference type="Proteomes" id="UP000053370">
    <property type="component" value="Unassembled WGS sequence"/>
</dbReference>
<evidence type="ECO:0000256" key="5">
    <source>
        <dbReference type="ARBA" id="ARBA00023163"/>
    </source>
</evidence>
<keyword evidence="5 6" id="KW-0804">Transcription</keyword>
<evidence type="ECO:0000313" key="10">
    <source>
        <dbReference type="Proteomes" id="UP000053370"/>
    </source>
</evidence>
<dbReference type="SUPFAM" id="SSF88659">
    <property type="entry name" value="Sigma3 and sigma4 domains of RNA polymerase sigma factors"/>
    <property type="match status" value="1"/>
</dbReference>
<evidence type="ECO:0000256" key="1">
    <source>
        <dbReference type="ARBA" id="ARBA00010641"/>
    </source>
</evidence>
<dbReference type="EMBL" id="DF968179">
    <property type="protein sequence ID" value="GAP39323.1"/>
    <property type="molecule type" value="Genomic_DNA"/>
</dbReference>
<sequence length="204" mass="23532">MDLKESKLIMRAIQGNLDAFNQLVVIYQTAVYNTALRIMNDSEAADDITQTAFISAWQHMESFKGDSFKPWILRITINACYDEIRRLRRHPSTPLEPVTEENEENEDAVWLIDPNLQPDEVSLQKDTMAAVAECMGSLPEEYRTVLMLIDVHEFNYQDAADMISKPLGTIKSRLLRARLRMRTCLESKGELYRSQNRTDNKDLS</sequence>
<evidence type="ECO:0000259" key="8">
    <source>
        <dbReference type="Pfam" id="PF08281"/>
    </source>
</evidence>
<dbReference type="PROSITE" id="PS01063">
    <property type="entry name" value="SIGMA70_ECF"/>
    <property type="match status" value="1"/>
</dbReference>
<feature type="domain" description="RNA polymerase sigma factor 70 region 4 type 2" evidence="8">
    <location>
        <begin position="130"/>
        <end position="181"/>
    </location>
</feature>
<evidence type="ECO:0000259" key="7">
    <source>
        <dbReference type="Pfam" id="PF04542"/>
    </source>
</evidence>
<name>A0A0K8P9I4_9CHLR</name>
<dbReference type="OrthoDB" id="9784984at2"/>
<dbReference type="STRING" id="1678840.ATC1_11251"/>
<evidence type="ECO:0000256" key="4">
    <source>
        <dbReference type="ARBA" id="ARBA00023125"/>
    </source>
</evidence>
<dbReference type="PANTHER" id="PTHR43133:SF8">
    <property type="entry name" value="RNA POLYMERASE SIGMA FACTOR HI_1459-RELATED"/>
    <property type="match status" value="1"/>
</dbReference>
<dbReference type="InterPro" id="IPR013325">
    <property type="entry name" value="RNA_pol_sigma_r2"/>
</dbReference>
<evidence type="ECO:0000256" key="6">
    <source>
        <dbReference type="RuleBase" id="RU000716"/>
    </source>
</evidence>
<accession>A0A0K8P9I4</accession>
<dbReference type="GO" id="GO:0006352">
    <property type="term" value="P:DNA-templated transcription initiation"/>
    <property type="evidence" value="ECO:0007669"/>
    <property type="project" value="InterPro"/>
</dbReference>
<comment type="similarity">
    <text evidence="1 6">Belongs to the sigma-70 factor family. ECF subfamily.</text>
</comment>
<dbReference type="Pfam" id="PF08281">
    <property type="entry name" value="Sigma70_r4_2"/>
    <property type="match status" value="1"/>
</dbReference>
<dbReference type="InterPro" id="IPR007627">
    <property type="entry name" value="RNA_pol_sigma70_r2"/>
</dbReference>
<dbReference type="InterPro" id="IPR036388">
    <property type="entry name" value="WH-like_DNA-bd_sf"/>
</dbReference>
<dbReference type="InterPro" id="IPR039425">
    <property type="entry name" value="RNA_pol_sigma-70-like"/>
</dbReference>
<reference evidence="9" key="1">
    <citation type="journal article" date="2015" name="Genome Announc.">
        <title>Draft Genome Sequence of Anaerolineae Strain TC1, a Novel Isolate from a Methanogenic Wastewater Treatment System.</title>
        <authorList>
            <person name="Matsuura N."/>
            <person name="Tourlousse D.M."/>
            <person name="Sun L."/>
            <person name="Toyonaga M."/>
            <person name="Kuroda K."/>
            <person name="Ohashi A."/>
            <person name="Cruz R."/>
            <person name="Yamaguchi T."/>
            <person name="Sekiguchi Y."/>
        </authorList>
    </citation>
    <scope>NUCLEOTIDE SEQUENCE [LARGE SCALE GENOMIC DNA]</scope>
    <source>
        <strain evidence="9">TC1</strain>
    </source>
</reference>
<dbReference type="AlphaFoldDB" id="A0A0K8P9I4"/>
<dbReference type="InterPro" id="IPR000838">
    <property type="entry name" value="RNA_pol_sigma70_ECF_CS"/>
</dbReference>
<organism evidence="9">
    <name type="scientific">Flexilinea flocculi</name>
    <dbReference type="NCBI Taxonomy" id="1678840"/>
    <lineage>
        <taxon>Bacteria</taxon>
        <taxon>Bacillati</taxon>
        <taxon>Chloroflexota</taxon>
        <taxon>Anaerolineae</taxon>
        <taxon>Anaerolineales</taxon>
        <taxon>Anaerolineaceae</taxon>
        <taxon>Flexilinea</taxon>
    </lineage>
</organism>